<evidence type="ECO:0000256" key="1">
    <source>
        <dbReference type="SAM" id="MobiDB-lite"/>
    </source>
</evidence>
<feature type="compositionally biased region" description="Basic and acidic residues" evidence="1">
    <location>
        <begin position="1"/>
        <end position="14"/>
    </location>
</feature>
<dbReference type="AlphaFoldDB" id="A0A6J4MEA7"/>
<protein>
    <submittedName>
        <fullName evidence="3">Phosphohydrolase (MutT/nudix family protein)</fullName>
    </submittedName>
</protein>
<keyword evidence="3" id="KW-0378">Hydrolase</keyword>
<feature type="region of interest" description="Disordered" evidence="1">
    <location>
        <begin position="1"/>
        <end position="22"/>
    </location>
</feature>
<dbReference type="SUPFAM" id="SSF50475">
    <property type="entry name" value="FMN-binding split barrel"/>
    <property type="match status" value="1"/>
</dbReference>
<dbReference type="InterPro" id="IPR024029">
    <property type="entry name" value="Pyridox_Oxase_FMN-dep"/>
</dbReference>
<reference evidence="3" key="1">
    <citation type="submission" date="2020-02" db="EMBL/GenBank/DDBJ databases">
        <authorList>
            <person name="Meier V. D."/>
        </authorList>
    </citation>
    <scope>NUCLEOTIDE SEQUENCE</scope>
    <source>
        <strain evidence="3">AVDCRST_MAG29</strain>
    </source>
</reference>
<evidence type="ECO:0000313" key="3">
    <source>
        <dbReference type="EMBL" id="CAA9355459.1"/>
    </source>
</evidence>
<evidence type="ECO:0000259" key="2">
    <source>
        <dbReference type="Pfam" id="PF01243"/>
    </source>
</evidence>
<accession>A0A6J4MEA7</accession>
<gene>
    <name evidence="3" type="ORF">AVDCRST_MAG29-2555</name>
</gene>
<sequence length="222" mass="24200">MIHRVSERVAEEAGGRTGSTHVVRDPDRLKAMYGTVPKRAAGKVHARLDAHDRQFIANSPFLVLATAARDGLLDVSPRGDRPGFVHVATPTRLVLPDRPGNNRIDSMLNLLSDSRLSLIFLVPGLGHTLRVNGTATVSTDPALRSLGAVNGRLPRTALDIQVSEVLYQCPRALVRSGLWDVKRHVHPAQLPSLDEVLADQVDGLSLEESLQIGRASVDDRLW</sequence>
<organism evidence="3">
    <name type="scientific">uncultured Nocardioidaceae bacterium</name>
    <dbReference type="NCBI Taxonomy" id="253824"/>
    <lineage>
        <taxon>Bacteria</taxon>
        <taxon>Bacillati</taxon>
        <taxon>Actinomycetota</taxon>
        <taxon>Actinomycetes</taxon>
        <taxon>Propionibacteriales</taxon>
        <taxon>Nocardioidaceae</taxon>
        <taxon>environmental samples</taxon>
    </lineage>
</organism>
<dbReference type="InterPro" id="IPR012349">
    <property type="entry name" value="Split_barrel_FMN-bd"/>
</dbReference>
<dbReference type="NCBIfam" id="TIGR04025">
    <property type="entry name" value="PPOX_FMN_DR2398"/>
    <property type="match status" value="1"/>
</dbReference>
<dbReference type="GO" id="GO:0016787">
    <property type="term" value="F:hydrolase activity"/>
    <property type="evidence" value="ECO:0007669"/>
    <property type="project" value="UniProtKB-KW"/>
</dbReference>
<dbReference type="EMBL" id="CADCUG010000146">
    <property type="protein sequence ID" value="CAA9355459.1"/>
    <property type="molecule type" value="Genomic_DNA"/>
</dbReference>
<name>A0A6J4MEA7_9ACTN</name>
<feature type="domain" description="Pyridoxamine 5'-phosphate oxidase N-terminal" evidence="2">
    <location>
        <begin position="50"/>
        <end position="169"/>
    </location>
</feature>
<proteinExistence type="predicted"/>
<dbReference type="PANTHER" id="PTHR42815">
    <property type="entry name" value="FAD-BINDING, PUTATIVE (AFU_ORTHOLOGUE AFUA_6G07600)-RELATED"/>
    <property type="match status" value="1"/>
</dbReference>
<dbReference type="PANTHER" id="PTHR42815:SF2">
    <property type="entry name" value="FAD-BINDING, PUTATIVE (AFU_ORTHOLOGUE AFUA_6G07600)-RELATED"/>
    <property type="match status" value="1"/>
</dbReference>
<dbReference type="InterPro" id="IPR011576">
    <property type="entry name" value="Pyridox_Oxase_N"/>
</dbReference>
<dbReference type="Pfam" id="PF01243">
    <property type="entry name" value="PNPOx_N"/>
    <property type="match status" value="1"/>
</dbReference>
<dbReference type="Gene3D" id="2.30.110.10">
    <property type="entry name" value="Electron Transport, Fmn-binding Protein, Chain A"/>
    <property type="match status" value="1"/>
</dbReference>